<dbReference type="PROSITE" id="PS51198">
    <property type="entry name" value="UVRD_HELICASE_ATP_BIND"/>
    <property type="match status" value="1"/>
</dbReference>
<evidence type="ECO:0000256" key="1">
    <source>
        <dbReference type="ARBA" id="ARBA00009922"/>
    </source>
</evidence>
<dbReference type="InterPro" id="IPR011335">
    <property type="entry name" value="Restrct_endonuc-II-like"/>
</dbReference>
<dbReference type="Gene3D" id="3.90.320.10">
    <property type="match status" value="1"/>
</dbReference>
<sequence>MSIQAANPHINATVTASAGSGKTYMLVTRIVRLLLDGAEPGSILALTFTRKAAAEMQQRLSERLYQLATVNDEKLLELLDALNLSHDYRERARNLYENHQYCDYPVRTLTFHSFCQDLLTRFALEADVPPDFDLLESSELLTLQAREALFSEATLDMQGELAQHLEQLMQLTGGLFNLDKVLNSFLQHRSDWWAYTDTHHNNNETINNNVDYASRRIAQRLELDTDQLDEDLHYAAFFSQSTVEQLKTYAKLLALNPTKTNLQKADRLALSLVSETFDRDSFTEIYDCFIKKDGDARILKDTPTLRKKLGDDSAETLLELHQRIPARILNTLEVLKKIHTYQLNAHWFYCGEKYIEHYQLLKRQQRLLDFTDLEWRSYKLLQSSENALWIQYKLDQRIQHLLIDEFQDTNPTQWQLILPLLEEMAAAESEKNRSVFLVGDEKQSIYSFRRAKPELQQQATDWLTQHLNAQAFPLNKSWRSSQIIIDVVNAVFQQNEFKLKLPAFIEHQTHLQALPGKVEALPLWHMNDLDNKAQGTYCRNPLKQPRAETPGIHQQEAQQIAQHIKQLIKDKTPVVEGRTSRRANYNDIFILVRKRAHVADYERALREAGIAYLGTNKGTFLSCLEIQDMLALLNTLLSPFNNLALAQVLKSPLFSASDEHLQLIAAIKKGNWFERLEHLTNELNDQHPLFRAWHYLNKWRELTGRIPVHDLLDKIFADADVLERYHRSTPEPLQARVASNLTLLLEMALDLDSGRYPSLTHFVFYLRSLQNTQSDAPDEAPMETREPRVKIMTIHASKGLEAPVVYLADTISTSRDKSSLSTLIDWPATDNRPKHFQLMSSVKDRDSISEKLNLQYKDSQQKEDANLLYVAITRARQYLFISGCQPEKGPFTNWYQPVFDALQELTASDLEAPAINHSIIDSSMVYSSIASLSERQQPLSASPEDVQSKEIAFEIDPALTQKISGLSKAQTILAPSYADKLSAQIYHSVKNVEPADEDAQQRGIAIHRLLELLMRDDTLPESVLLQQIANEMQLENNSLLKDWLDIAIKNIRHANLQAVFEPDNSLHIYNECPVQYMHNEQLVSGIIDRLIITQDEVLIVDYKTHKGATPENIKKLSLAYQQQMKLYSSGIEKIWPEKRIKTCLLFTECSELVQMT</sequence>
<dbReference type="InterPro" id="IPR027417">
    <property type="entry name" value="P-loop_NTPase"/>
</dbReference>
<keyword evidence="3" id="KW-0547">Nucleotide-binding</keyword>
<evidence type="ECO:0000256" key="10">
    <source>
        <dbReference type="ARBA" id="ARBA00023204"/>
    </source>
</evidence>
<dbReference type="PROSITE" id="PS51217">
    <property type="entry name" value="UVRD_HELICASE_CTER"/>
    <property type="match status" value="1"/>
</dbReference>
<evidence type="ECO:0000259" key="16">
    <source>
        <dbReference type="PROSITE" id="PS51217"/>
    </source>
</evidence>
<feature type="domain" description="UvrD-like helicase C-terminal" evidence="16">
    <location>
        <begin position="502"/>
        <end position="799"/>
    </location>
</feature>
<evidence type="ECO:0000256" key="5">
    <source>
        <dbReference type="ARBA" id="ARBA00022801"/>
    </source>
</evidence>
<dbReference type="EC" id="5.6.2.4" evidence="13"/>
<dbReference type="Gene3D" id="1.10.10.160">
    <property type="match status" value="1"/>
</dbReference>
<dbReference type="Gene3D" id="3.40.50.300">
    <property type="entry name" value="P-loop containing nucleotide triphosphate hydrolases"/>
    <property type="match status" value="4"/>
</dbReference>
<evidence type="ECO:0000313" key="17">
    <source>
        <dbReference type="EMBL" id="VAW64662.1"/>
    </source>
</evidence>
<comment type="similarity">
    <text evidence="1">Belongs to the helicase family. UvrD subfamily.</text>
</comment>
<dbReference type="PANTHER" id="PTHR11070:SF2">
    <property type="entry name" value="ATP-DEPENDENT DNA HELICASE SRS2"/>
    <property type="match status" value="1"/>
</dbReference>
<dbReference type="GO" id="GO:0033202">
    <property type="term" value="C:DNA helicase complex"/>
    <property type="evidence" value="ECO:0007669"/>
    <property type="project" value="TreeGrafter"/>
</dbReference>
<evidence type="ECO:0000256" key="4">
    <source>
        <dbReference type="ARBA" id="ARBA00022763"/>
    </source>
</evidence>
<dbReference type="PANTHER" id="PTHR11070">
    <property type="entry name" value="UVRD / RECB / PCRA DNA HELICASE FAMILY MEMBER"/>
    <property type="match status" value="1"/>
</dbReference>
<dbReference type="Pfam" id="PF12705">
    <property type="entry name" value="PDDEXK_1"/>
    <property type="match status" value="1"/>
</dbReference>
<dbReference type="InterPro" id="IPR013986">
    <property type="entry name" value="DExx_box_DNA_helicase_dom_sf"/>
</dbReference>
<dbReference type="EMBL" id="UOFI01000056">
    <property type="protein sequence ID" value="VAW64662.1"/>
    <property type="molecule type" value="Genomic_DNA"/>
</dbReference>
<dbReference type="InterPro" id="IPR014016">
    <property type="entry name" value="UvrD-like_ATP-bd"/>
</dbReference>
<dbReference type="InterPro" id="IPR038726">
    <property type="entry name" value="PDDEXK_AddAB-type"/>
</dbReference>
<dbReference type="GO" id="GO:0000725">
    <property type="term" value="P:recombinational repair"/>
    <property type="evidence" value="ECO:0007669"/>
    <property type="project" value="TreeGrafter"/>
</dbReference>
<evidence type="ECO:0000256" key="14">
    <source>
        <dbReference type="ARBA" id="ARBA00048988"/>
    </source>
</evidence>
<evidence type="ECO:0000256" key="7">
    <source>
        <dbReference type="ARBA" id="ARBA00022839"/>
    </source>
</evidence>
<keyword evidence="2" id="KW-0540">Nuclease</keyword>
<evidence type="ECO:0000256" key="11">
    <source>
        <dbReference type="ARBA" id="ARBA00023235"/>
    </source>
</evidence>
<keyword evidence="6" id="KW-0347">Helicase</keyword>
<dbReference type="GO" id="GO:0005524">
    <property type="term" value="F:ATP binding"/>
    <property type="evidence" value="ECO:0007669"/>
    <property type="project" value="UniProtKB-KW"/>
</dbReference>
<evidence type="ECO:0000256" key="3">
    <source>
        <dbReference type="ARBA" id="ARBA00022741"/>
    </source>
</evidence>
<dbReference type="SUPFAM" id="SSF52980">
    <property type="entry name" value="Restriction endonuclease-like"/>
    <property type="match status" value="1"/>
</dbReference>
<dbReference type="InterPro" id="IPR014017">
    <property type="entry name" value="DNA_helicase_UvrD-like_C"/>
</dbReference>
<dbReference type="AlphaFoldDB" id="A0A3B0XNC6"/>
<dbReference type="InterPro" id="IPR000212">
    <property type="entry name" value="DNA_helicase_UvrD/REP"/>
</dbReference>
<accession>A0A3B0XNC6</accession>
<dbReference type="Gene3D" id="1.10.486.10">
    <property type="entry name" value="PCRA, domain 4"/>
    <property type="match status" value="1"/>
</dbReference>
<dbReference type="GO" id="GO:0003677">
    <property type="term" value="F:DNA binding"/>
    <property type="evidence" value="ECO:0007669"/>
    <property type="project" value="UniProtKB-KW"/>
</dbReference>
<proteinExistence type="inferred from homology"/>
<keyword evidence="5" id="KW-0378">Hydrolase</keyword>
<keyword evidence="7" id="KW-0269">Exonuclease</keyword>
<evidence type="ECO:0000256" key="9">
    <source>
        <dbReference type="ARBA" id="ARBA00023125"/>
    </source>
</evidence>
<evidence type="ECO:0000256" key="6">
    <source>
        <dbReference type="ARBA" id="ARBA00022806"/>
    </source>
</evidence>
<evidence type="ECO:0000256" key="8">
    <source>
        <dbReference type="ARBA" id="ARBA00022840"/>
    </source>
</evidence>
<dbReference type="SUPFAM" id="SSF52540">
    <property type="entry name" value="P-loop containing nucleoside triphosphate hydrolases"/>
    <property type="match status" value="1"/>
</dbReference>
<dbReference type="InterPro" id="IPR011604">
    <property type="entry name" value="PDDEXK-like_dom_sf"/>
</dbReference>
<keyword evidence="8" id="KW-0067">ATP-binding</keyword>
<gene>
    <name evidence="17" type="ORF">MNBD_GAMMA09-996</name>
</gene>
<feature type="domain" description="UvrD-like helicase ATP-binding" evidence="15">
    <location>
        <begin position="1"/>
        <end position="481"/>
    </location>
</feature>
<evidence type="ECO:0000256" key="12">
    <source>
        <dbReference type="ARBA" id="ARBA00034617"/>
    </source>
</evidence>
<comment type="catalytic activity">
    <reaction evidence="12">
        <text>Couples ATP hydrolysis with the unwinding of duplex DNA by translocating in the 3'-5' direction.</text>
        <dbReference type="EC" id="5.6.2.4"/>
    </reaction>
</comment>
<reference evidence="17" key="1">
    <citation type="submission" date="2018-06" db="EMBL/GenBank/DDBJ databases">
        <authorList>
            <person name="Zhirakovskaya E."/>
        </authorList>
    </citation>
    <scope>NUCLEOTIDE SEQUENCE</scope>
</reference>
<organism evidence="17">
    <name type="scientific">hydrothermal vent metagenome</name>
    <dbReference type="NCBI Taxonomy" id="652676"/>
    <lineage>
        <taxon>unclassified sequences</taxon>
        <taxon>metagenomes</taxon>
        <taxon>ecological metagenomes</taxon>
    </lineage>
</organism>
<dbReference type="GO" id="GO:0043138">
    <property type="term" value="F:3'-5' DNA helicase activity"/>
    <property type="evidence" value="ECO:0007669"/>
    <property type="project" value="UniProtKB-EC"/>
</dbReference>
<keyword evidence="4" id="KW-0227">DNA damage</keyword>
<evidence type="ECO:0000259" key="15">
    <source>
        <dbReference type="PROSITE" id="PS51198"/>
    </source>
</evidence>
<protein>
    <recommendedName>
        <fullName evidence="13">DNA 3'-5' helicase</fullName>
        <ecNumber evidence="13">5.6.2.4</ecNumber>
    </recommendedName>
</protein>
<name>A0A3B0XNC6_9ZZZZ</name>
<keyword evidence="10" id="KW-0234">DNA repair</keyword>
<dbReference type="GO" id="GO:0005829">
    <property type="term" value="C:cytosol"/>
    <property type="evidence" value="ECO:0007669"/>
    <property type="project" value="TreeGrafter"/>
</dbReference>
<evidence type="ECO:0000256" key="2">
    <source>
        <dbReference type="ARBA" id="ARBA00022722"/>
    </source>
</evidence>
<keyword evidence="11" id="KW-0413">Isomerase</keyword>
<keyword evidence="9" id="KW-0238">DNA-binding</keyword>
<dbReference type="Pfam" id="PF00580">
    <property type="entry name" value="UvrD-helicase"/>
    <property type="match status" value="1"/>
</dbReference>
<comment type="catalytic activity">
    <reaction evidence="14">
        <text>ATP + H2O = ADP + phosphate + H(+)</text>
        <dbReference type="Rhea" id="RHEA:13065"/>
        <dbReference type="ChEBI" id="CHEBI:15377"/>
        <dbReference type="ChEBI" id="CHEBI:15378"/>
        <dbReference type="ChEBI" id="CHEBI:30616"/>
        <dbReference type="ChEBI" id="CHEBI:43474"/>
        <dbReference type="ChEBI" id="CHEBI:456216"/>
        <dbReference type="EC" id="5.6.2.4"/>
    </reaction>
</comment>
<evidence type="ECO:0000256" key="13">
    <source>
        <dbReference type="ARBA" id="ARBA00034808"/>
    </source>
</evidence>
<dbReference type="GO" id="GO:0004527">
    <property type="term" value="F:exonuclease activity"/>
    <property type="evidence" value="ECO:0007669"/>
    <property type="project" value="UniProtKB-KW"/>
</dbReference>
<dbReference type="Pfam" id="PF13361">
    <property type="entry name" value="UvrD_C"/>
    <property type="match status" value="1"/>
</dbReference>